<dbReference type="PANTHER" id="PTHR19384:SF10">
    <property type="entry name" value="NADPH-DEPENDENT DIFLAVIN OXIDOREDUCTASE 1"/>
    <property type="match status" value="1"/>
</dbReference>
<dbReference type="PROSITE" id="PS51384">
    <property type="entry name" value="FAD_FR"/>
    <property type="match status" value="1"/>
</dbReference>
<sequence>MKLLILYATSMGHSKAIAQTVSENLECYKFEDKRVMAINQYEKEKLIDEDIVIFICSTIGNGAEPKMMKEFWEYLLREELPGYILSTIHFAVFGCGDSRFKLFNAPSKRLYRRLLQLGANPINERGIGDARNENGHDQTLYPWIDDLKKNMEEKCLVGAAENIKKRSNFSVEFINNDLKINADPLVRNNKANEIYEVIKNDRVTPNDYLRDTRSIHLKSTNTLNYNPGDIIDIVPVNLQSEVAEAIVKLQWEENADKPFIIKADDTIELPISWENTQTLRNLLENSLDLFGMPSLKMVLSLYSSIENNLNDEEKKRLSDIESFVKSCIKDKKSIFDILCEFPTKDLKIEEIIDIIPTLKARSYSIASSRKVSGDNIIELIIGVNEFTNYNNERRVGIATKWISTLEPSQKIYAEVKEGVMKFNSFADKPVIMICTGTGIASIRCCLQERIAQGQKENYLFFGYRNTNCDDYFANELKKYVEEGNVKLFLAPSRDQPEKIYVQDKLKENAELIYELIDKKNAYIIVSGNANTIPSAVKTALKSIYIQEGGINENQASSNIQELQDKEIYQEECY</sequence>
<evidence type="ECO:0000256" key="3">
    <source>
        <dbReference type="ARBA" id="ARBA00022630"/>
    </source>
</evidence>
<comment type="cofactor">
    <cofactor evidence="1">
        <name>FMN</name>
        <dbReference type="ChEBI" id="CHEBI:58210"/>
    </cofactor>
</comment>
<comment type="caution">
    <text evidence="10">The sequence shown here is derived from an EMBL/GenBank/DDBJ whole genome shotgun (WGS) entry which is preliminary data.</text>
</comment>
<dbReference type="SUPFAM" id="SSF63380">
    <property type="entry name" value="Riboflavin synthase domain-like"/>
    <property type="match status" value="1"/>
</dbReference>
<evidence type="ECO:0000256" key="4">
    <source>
        <dbReference type="ARBA" id="ARBA00022643"/>
    </source>
</evidence>
<dbReference type="InterPro" id="IPR001433">
    <property type="entry name" value="OxRdtase_FAD/NAD-bd"/>
</dbReference>
<dbReference type="Gene3D" id="1.20.990.10">
    <property type="entry name" value="NADPH-cytochrome p450 Reductase, Chain A, domain 3"/>
    <property type="match status" value="1"/>
</dbReference>
<keyword evidence="4" id="KW-0288">FMN</keyword>
<dbReference type="InterPro" id="IPR029039">
    <property type="entry name" value="Flavoprotein-like_sf"/>
</dbReference>
<comment type="cofactor">
    <cofactor evidence="2">
        <name>FAD</name>
        <dbReference type="ChEBI" id="CHEBI:57692"/>
    </cofactor>
</comment>
<dbReference type="STRING" id="1754191.A0A1Y1V841"/>
<dbReference type="Proteomes" id="UP000193719">
    <property type="component" value="Unassembled WGS sequence"/>
</dbReference>
<evidence type="ECO:0000313" key="10">
    <source>
        <dbReference type="EMBL" id="ORX48183.1"/>
    </source>
</evidence>
<evidence type="ECO:0000259" key="9">
    <source>
        <dbReference type="PROSITE" id="PS51384"/>
    </source>
</evidence>
<dbReference type="GO" id="GO:0005829">
    <property type="term" value="C:cytosol"/>
    <property type="evidence" value="ECO:0007669"/>
    <property type="project" value="TreeGrafter"/>
</dbReference>
<dbReference type="PRINTS" id="PR00369">
    <property type="entry name" value="FLAVODOXIN"/>
</dbReference>
<dbReference type="InterPro" id="IPR023173">
    <property type="entry name" value="NADPH_Cyt_P450_Rdtase_alpha"/>
</dbReference>
<dbReference type="InterPro" id="IPR001709">
    <property type="entry name" value="Flavoprot_Pyr_Nucl_cyt_Rdtase"/>
</dbReference>
<keyword evidence="5" id="KW-0274">FAD</keyword>
<name>A0A1Y1V841_9FUNG</name>
<gene>
    <name evidence="10" type="ORF">BCR36DRAFT_329852</name>
</gene>
<dbReference type="AlphaFoldDB" id="A0A1Y1V841"/>
<protein>
    <submittedName>
        <fullName evidence="10">Riboflavin synthase domain-like protein</fullName>
    </submittedName>
</protein>
<dbReference type="Pfam" id="PF00175">
    <property type="entry name" value="NAD_binding_1"/>
    <property type="match status" value="1"/>
</dbReference>
<dbReference type="Gene3D" id="3.40.50.80">
    <property type="entry name" value="Nucleotide-binding domain of ferredoxin-NADP reductase (FNR) module"/>
    <property type="match status" value="1"/>
</dbReference>
<evidence type="ECO:0000313" key="11">
    <source>
        <dbReference type="Proteomes" id="UP000193719"/>
    </source>
</evidence>
<dbReference type="InterPro" id="IPR017938">
    <property type="entry name" value="Riboflavin_synthase-like_b-brl"/>
</dbReference>
<dbReference type="InterPro" id="IPR003097">
    <property type="entry name" value="CysJ-like_FAD-binding"/>
</dbReference>
<dbReference type="SUPFAM" id="SSF52218">
    <property type="entry name" value="Flavoproteins"/>
    <property type="match status" value="1"/>
</dbReference>
<evidence type="ECO:0000256" key="7">
    <source>
        <dbReference type="ARBA" id="ARBA00023002"/>
    </source>
</evidence>
<evidence type="ECO:0000256" key="5">
    <source>
        <dbReference type="ARBA" id="ARBA00022827"/>
    </source>
</evidence>
<dbReference type="Pfam" id="PF00258">
    <property type="entry name" value="Flavodoxin_1"/>
    <property type="match status" value="1"/>
</dbReference>
<reference evidence="10 11" key="2">
    <citation type="submission" date="2016-08" db="EMBL/GenBank/DDBJ databases">
        <title>Pervasive Adenine N6-methylation of Active Genes in Fungi.</title>
        <authorList>
            <consortium name="DOE Joint Genome Institute"/>
            <person name="Mondo S.J."/>
            <person name="Dannebaum R.O."/>
            <person name="Kuo R.C."/>
            <person name="Labutti K."/>
            <person name="Haridas S."/>
            <person name="Kuo A."/>
            <person name="Salamov A."/>
            <person name="Ahrendt S.R."/>
            <person name="Lipzen A."/>
            <person name="Sullivan W."/>
            <person name="Andreopoulos W.B."/>
            <person name="Clum A."/>
            <person name="Lindquist E."/>
            <person name="Daum C."/>
            <person name="Ramamoorthy G.K."/>
            <person name="Gryganskyi A."/>
            <person name="Culley D."/>
            <person name="Magnuson J.K."/>
            <person name="James T.Y."/>
            <person name="O'Malley M.A."/>
            <person name="Stajich J.E."/>
            <person name="Spatafora J.W."/>
            <person name="Visel A."/>
            <person name="Grigoriev I.V."/>
        </authorList>
    </citation>
    <scope>NUCLEOTIDE SEQUENCE [LARGE SCALE GENOMIC DNA]</scope>
    <source>
        <strain evidence="11">finn</strain>
    </source>
</reference>
<feature type="domain" description="Flavodoxin-like" evidence="8">
    <location>
        <begin position="3"/>
        <end position="148"/>
    </location>
</feature>
<dbReference type="InterPro" id="IPR008254">
    <property type="entry name" value="Flavodoxin/NO_synth"/>
</dbReference>
<dbReference type="InterPro" id="IPR017927">
    <property type="entry name" value="FAD-bd_FR_type"/>
</dbReference>
<dbReference type="Gene3D" id="3.40.50.360">
    <property type="match status" value="1"/>
</dbReference>
<evidence type="ECO:0000259" key="8">
    <source>
        <dbReference type="PROSITE" id="PS50902"/>
    </source>
</evidence>
<dbReference type="SUPFAM" id="SSF52343">
    <property type="entry name" value="Ferredoxin reductase-like, C-terminal NADP-linked domain"/>
    <property type="match status" value="1"/>
</dbReference>
<dbReference type="GO" id="GO:0050660">
    <property type="term" value="F:flavin adenine dinucleotide binding"/>
    <property type="evidence" value="ECO:0007669"/>
    <property type="project" value="TreeGrafter"/>
</dbReference>
<keyword evidence="11" id="KW-1185">Reference proteome</keyword>
<feature type="domain" description="FAD-binding FR-type" evidence="9">
    <location>
        <begin position="190"/>
        <end position="428"/>
    </location>
</feature>
<accession>A0A1Y1V841</accession>
<keyword evidence="3" id="KW-0285">Flavoprotein</keyword>
<dbReference type="GO" id="GO:0016491">
    <property type="term" value="F:oxidoreductase activity"/>
    <property type="evidence" value="ECO:0007669"/>
    <property type="project" value="UniProtKB-KW"/>
</dbReference>
<dbReference type="GO" id="GO:0010181">
    <property type="term" value="F:FMN binding"/>
    <property type="evidence" value="ECO:0007669"/>
    <property type="project" value="InterPro"/>
</dbReference>
<dbReference type="PANTHER" id="PTHR19384">
    <property type="entry name" value="NITRIC OXIDE SYNTHASE-RELATED"/>
    <property type="match status" value="1"/>
</dbReference>
<organism evidence="10 11">
    <name type="scientific">Piromyces finnis</name>
    <dbReference type="NCBI Taxonomy" id="1754191"/>
    <lineage>
        <taxon>Eukaryota</taxon>
        <taxon>Fungi</taxon>
        <taxon>Fungi incertae sedis</taxon>
        <taxon>Chytridiomycota</taxon>
        <taxon>Chytridiomycota incertae sedis</taxon>
        <taxon>Neocallimastigomycetes</taxon>
        <taxon>Neocallimastigales</taxon>
        <taxon>Neocallimastigaceae</taxon>
        <taxon>Piromyces</taxon>
    </lineage>
</organism>
<keyword evidence="7" id="KW-0560">Oxidoreductase</keyword>
<dbReference type="EMBL" id="MCFH01000028">
    <property type="protein sequence ID" value="ORX48183.1"/>
    <property type="molecule type" value="Genomic_DNA"/>
</dbReference>
<dbReference type="PRINTS" id="PR00371">
    <property type="entry name" value="FPNCR"/>
</dbReference>
<proteinExistence type="predicted"/>
<evidence type="ECO:0000256" key="2">
    <source>
        <dbReference type="ARBA" id="ARBA00001974"/>
    </source>
</evidence>
<evidence type="ECO:0000256" key="1">
    <source>
        <dbReference type="ARBA" id="ARBA00001917"/>
    </source>
</evidence>
<dbReference type="InterPro" id="IPR039261">
    <property type="entry name" value="FNR_nucleotide-bd"/>
</dbReference>
<dbReference type="PROSITE" id="PS50902">
    <property type="entry name" value="FLAVODOXIN_LIKE"/>
    <property type="match status" value="1"/>
</dbReference>
<dbReference type="Gene3D" id="2.40.30.10">
    <property type="entry name" value="Translation factors"/>
    <property type="match status" value="1"/>
</dbReference>
<dbReference type="InterPro" id="IPR001094">
    <property type="entry name" value="Flavdoxin-like"/>
</dbReference>
<keyword evidence="6" id="KW-0521">NADP</keyword>
<reference evidence="10 11" key="1">
    <citation type="submission" date="2016-08" db="EMBL/GenBank/DDBJ databases">
        <title>Genomes of anaerobic fungi encode conserved fungal cellulosomes for biomass hydrolysis.</title>
        <authorList>
            <consortium name="DOE Joint Genome Institute"/>
            <person name="Haitjema C.H."/>
            <person name="Gilmore S.P."/>
            <person name="Henske J.K."/>
            <person name="Solomon K.V."/>
            <person name="De Groot R."/>
            <person name="Kuo A."/>
            <person name="Mondo S.J."/>
            <person name="Salamov A.A."/>
            <person name="Labutti K."/>
            <person name="Zhao Z."/>
            <person name="Chiniquy J."/>
            <person name="Barry K."/>
            <person name="Brewer H.M."/>
            <person name="Purvine S.O."/>
            <person name="Wright A.T."/>
            <person name="Boxma B."/>
            <person name="Van Alen T."/>
            <person name="Hackstein J.H."/>
            <person name="Baker S.E."/>
            <person name="Grigoriev I.V."/>
            <person name="O'Malley M.A."/>
        </authorList>
    </citation>
    <scope>NUCLEOTIDE SEQUENCE [LARGE SCALE GENOMIC DNA]</scope>
    <source>
        <strain evidence="11">finn</strain>
    </source>
</reference>
<evidence type="ECO:0000256" key="6">
    <source>
        <dbReference type="ARBA" id="ARBA00022857"/>
    </source>
</evidence>
<dbReference type="OrthoDB" id="1856718at2759"/>
<dbReference type="Pfam" id="PF00667">
    <property type="entry name" value="FAD_binding_1"/>
    <property type="match status" value="1"/>
</dbReference>